<reference evidence="3" key="1">
    <citation type="journal article" date="2011" name="Nat. Commun.">
        <title>Effector diversification within compartments of the Leptosphaeria maculans genome affected by Repeat-Induced Point mutations.</title>
        <authorList>
            <person name="Rouxel T."/>
            <person name="Grandaubert J."/>
            <person name="Hane J.K."/>
            <person name="Hoede C."/>
            <person name="van de Wouw A.P."/>
            <person name="Couloux A."/>
            <person name="Dominguez V."/>
            <person name="Anthouard V."/>
            <person name="Bally P."/>
            <person name="Bourras S."/>
            <person name="Cozijnsen A.J."/>
            <person name="Ciuffetti L.M."/>
            <person name="Degrave A."/>
            <person name="Dilmaghani A."/>
            <person name="Duret L."/>
            <person name="Fudal I."/>
            <person name="Goodwin S.B."/>
            <person name="Gout L."/>
            <person name="Glaser N."/>
            <person name="Linglin J."/>
            <person name="Kema G.H.J."/>
            <person name="Lapalu N."/>
            <person name="Lawrence C.B."/>
            <person name="May K."/>
            <person name="Meyer M."/>
            <person name="Ollivier B."/>
            <person name="Poulain J."/>
            <person name="Schoch C.L."/>
            <person name="Simon A."/>
            <person name="Spatafora J.W."/>
            <person name="Stachowiak A."/>
            <person name="Turgeon B.G."/>
            <person name="Tyler B.M."/>
            <person name="Vincent D."/>
            <person name="Weissenbach J."/>
            <person name="Amselem J."/>
            <person name="Quesneville H."/>
            <person name="Oliver R.P."/>
            <person name="Wincker P."/>
            <person name="Balesdent M.-H."/>
            <person name="Howlett B.J."/>
        </authorList>
    </citation>
    <scope>NUCLEOTIDE SEQUENCE [LARGE SCALE GENOMIC DNA]</scope>
    <source>
        <strain evidence="3">JN3 / isolate v23.1.3 / race Av1-4-5-6-7-8</strain>
    </source>
</reference>
<evidence type="ECO:0000259" key="1">
    <source>
        <dbReference type="PROSITE" id="PS50172"/>
    </source>
</evidence>
<name>E5A5F0_LEPMJ</name>
<dbReference type="Gene3D" id="3.40.50.10190">
    <property type="entry name" value="BRCT domain"/>
    <property type="match status" value="1"/>
</dbReference>
<organism evidence="3">
    <name type="scientific">Leptosphaeria maculans (strain JN3 / isolate v23.1.3 / race Av1-4-5-6-7-8)</name>
    <name type="common">Blackleg fungus</name>
    <name type="synonym">Phoma lingam</name>
    <dbReference type="NCBI Taxonomy" id="985895"/>
    <lineage>
        <taxon>Eukaryota</taxon>
        <taxon>Fungi</taxon>
        <taxon>Dikarya</taxon>
        <taxon>Ascomycota</taxon>
        <taxon>Pezizomycotina</taxon>
        <taxon>Dothideomycetes</taxon>
        <taxon>Pleosporomycetidae</taxon>
        <taxon>Pleosporales</taxon>
        <taxon>Pleosporineae</taxon>
        <taxon>Leptosphaeriaceae</taxon>
        <taxon>Plenodomus</taxon>
        <taxon>Plenodomus lingam/Leptosphaeria maculans species complex</taxon>
    </lineage>
</organism>
<evidence type="ECO:0000313" key="3">
    <source>
        <dbReference type="Proteomes" id="UP000002668"/>
    </source>
</evidence>
<feature type="domain" description="BRCT" evidence="1">
    <location>
        <begin position="1"/>
        <end position="92"/>
    </location>
</feature>
<dbReference type="OMA" id="KWILANG"/>
<protein>
    <recommendedName>
        <fullName evidence="1">BRCT domain-containing protein</fullName>
    </recommendedName>
</protein>
<dbReference type="SMART" id="SM00292">
    <property type="entry name" value="BRCT"/>
    <property type="match status" value="1"/>
</dbReference>
<sequence>MAILRNLVLCTAGTLPHDSPQIKKWILANGGTYTPTVQNTTTHLLASKEAFKKPHPAVQRATDHGRVWIVSFDWFDDSLQARRKLSEKKYTWESLTREKKKGKVLKRVGAVVDGRKPFLVSSFFSVFFALPLG</sequence>
<proteinExistence type="predicted"/>
<dbReference type="InterPro" id="IPR036420">
    <property type="entry name" value="BRCT_dom_sf"/>
</dbReference>
<gene>
    <name evidence="2" type="ORF">LEMA_P080870.1</name>
</gene>
<dbReference type="PANTHER" id="PTHR47667">
    <property type="entry name" value="REGULATOR OF TY1 TRANSPOSITION PROTEIN 107"/>
    <property type="match status" value="1"/>
</dbReference>
<dbReference type="EMBL" id="FP929134">
    <property type="protein sequence ID" value="CBX98848.1"/>
    <property type="molecule type" value="Genomic_DNA"/>
</dbReference>
<dbReference type="SUPFAM" id="SSF52113">
    <property type="entry name" value="BRCT domain"/>
    <property type="match status" value="1"/>
</dbReference>
<dbReference type="InterPro" id="IPR053036">
    <property type="entry name" value="CellCycle_DNARepair_Reg"/>
</dbReference>
<dbReference type="VEuPathDB" id="FungiDB:LEMA_P080870.1"/>
<dbReference type="AlphaFoldDB" id="E5A5F0"/>
<dbReference type="Pfam" id="PF00533">
    <property type="entry name" value="BRCT"/>
    <property type="match status" value="1"/>
</dbReference>
<dbReference type="eggNOG" id="ENOG502QQZ5">
    <property type="taxonomic scope" value="Eukaryota"/>
</dbReference>
<dbReference type="PANTHER" id="PTHR47667:SF1">
    <property type="entry name" value="REGULATOR OF TY1 TRANSPOSITION PROTEIN 107"/>
    <property type="match status" value="1"/>
</dbReference>
<dbReference type="HOGENOM" id="CLU_1907082_0_0_1"/>
<dbReference type="Proteomes" id="UP000002668">
    <property type="component" value="Genome"/>
</dbReference>
<dbReference type="PROSITE" id="PS50172">
    <property type="entry name" value="BRCT"/>
    <property type="match status" value="1"/>
</dbReference>
<accession>E5A5F0</accession>
<dbReference type="STRING" id="985895.E5A5F0"/>
<dbReference type="OrthoDB" id="342264at2759"/>
<dbReference type="InterPro" id="IPR001357">
    <property type="entry name" value="BRCT_dom"/>
</dbReference>
<keyword evidence="3" id="KW-1185">Reference proteome</keyword>
<evidence type="ECO:0000313" key="2">
    <source>
        <dbReference type="EMBL" id="CBX98848.1"/>
    </source>
</evidence>
<dbReference type="InParanoid" id="E5A5F0"/>